<comment type="caution">
    <text evidence="2">The sequence shown here is derived from an EMBL/GenBank/DDBJ whole genome shotgun (WGS) entry which is preliminary data.</text>
</comment>
<name>A0A8S0TTG7_OLEEU</name>
<protein>
    <submittedName>
        <fullName evidence="2">Uncharacterized protein</fullName>
    </submittedName>
</protein>
<proteinExistence type="predicted"/>
<keyword evidence="1" id="KW-0812">Transmembrane</keyword>
<keyword evidence="1" id="KW-1133">Transmembrane helix</keyword>
<dbReference type="AlphaFoldDB" id="A0A8S0TTG7"/>
<evidence type="ECO:0000256" key="1">
    <source>
        <dbReference type="SAM" id="Phobius"/>
    </source>
</evidence>
<evidence type="ECO:0000313" key="3">
    <source>
        <dbReference type="Proteomes" id="UP000594638"/>
    </source>
</evidence>
<dbReference type="Proteomes" id="UP000594638">
    <property type="component" value="Unassembled WGS sequence"/>
</dbReference>
<dbReference type="EMBL" id="CACTIH010007294">
    <property type="protein sequence ID" value="CAA3008273.1"/>
    <property type="molecule type" value="Genomic_DNA"/>
</dbReference>
<accession>A0A8S0TTG7</accession>
<gene>
    <name evidence="2" type="ORF">OLEA9_A082273</name>
</gene>
<evidence type="ECO:0000313" key="2">
    <source>
        <dbReference type="EMBL" id="CAA3008273.1"/>
    </source>
</evidence>
<keyword evidence="1" id="KW-0472">Membrane</keyword>
<organism evidence="2 3">
    <name type="scientific">Olea europaea subsp. europaea</name>
    <dbReference type="NCBI Taxonomy" id="158383"/>
    <lineage>
        <taxon>Eukaryota</taxon>
        <taxon>Viridiplantae</taxon>
        <taxon>Streptophyta</taxon>
        <taxon>Embryophyta</taxon>
        <taxon>Tracheophyta</taxon>
        <taxon>Spermatophyta</taxon>
        <taxon>Magnoliopsida</taxon>
        <taxon>eudicotyledons</taxon>
        <taxon>Gunneridae</taxon>
        <taxon>Pentapetalae</taxon>
        <taxon>asterids</taxon>
        <taxon>lamiids</taxon>
        <taxon>Lamiales</taxon>
        <taxon>Oleaceae</taxon>
        <taxon>Oleeae</taxon>
        <taxon>Olea</taxon>
    </lineage>
</organism>
<dbReference type="Gramene" id="OE9A082273T1">
    <property type="protein sequence ID" value="OE9A082273C1"/>
    <property type="gene ID" value="OE9A082273"/>
</dbReference>
<feature type="transmembrane region" description="Helical" evidence="1">
    <location>
        <begin position="12"/>
        <end position="31"/>
    </location>
</feature>
<sequence>MGAPWGSRCYRLVANGIGVVGKSLVALVLVYEWRDLDSDEDTLWWCLVGQVARCYSGTEVYPVVMVLESICDGRV</sequence>
<keyword evidence="3" id="KW-1185">Reference proteome</keyword>
<reference evidence="2 3" key="1">
    <citation type="submission" date="2019-12" db="EMBL/GenBank/DDBJ databases">
        <authorList>
            <person name="Alioto T."/>
            <person name="Alioto T."/>
            <person name="Gomez Garrido J."/>
        </authorList>
    </citation>
    <scope>NUCLEOTIDE SEQUENCE [LARGE SCALE GENOMIC DNA]</scope>
</reference>